<organism evidence="9 10">
    <name type="scientific">Fodinicurvata halophila</name>
    <dbReference type="NCBI Taxonomy" id="1419723"/>
    <lineage>
        <taxon>Bacteria</taxon>
        <taxon>Pseudomonadati</taxon>
        <taxon>Pseudomonadota</taxon>
        <taxon>Alphaproteobacteria</taxon>
        <taxon>Rhodospirillales</taxon>
        <taxon>Rhodovibrionaceae</taxon>
        <taxon>Fodinicurvata</taxon>
    </lineage>
</organism>
<proteinExistence type="inferred from homology"/>
<keyword evidence="5" id="KW-0547">Nucleotide-binding</keyword>
<dbReference type="GO" id="GO:0005524">
    <property type="term" value="F:ATP binding"/>
    <property type="evidence" value="ECO:0007669"/>
    <property type="project" value="UniProtKB-KW"/>
</dbReference>
<dbReference type="PANTHER" id="PTHR43297">
    <property type="entry name" value="OLIGOPEPTIDE TRANSPORT ATP-BINDING PROTEIN APPD"/>
    <property type="match status" value="1"/>
</dbReference>
<evidence type="ECO:0000256" key="7">
    <source>
        <dbReference type="ARBA" id="ARBA00023136"/>
    </source>
</evidence>
<dbReference type="InterPro" id="IPR017871">
    <property type="entry name" value="ABC_transporter-like_CS"/>
</dbReference>
<evidence type="ECO:0000259" key="8">
    <source>
        <dbReference type="PROSITE" id="PS50893"/>
    </source>
</evidence>
<dbReference type="PANTHER" id="PTHR43297:SF2">
    <property type="entry name" value="DIPEPTIDE TRANSPORT ATP-BINDING PROTEIN DPPD"/>
    <property type="match status" value="1"/>
</dbReference>
<sequence>MVTTIESAEEDAVGHQGHEECALLEVEGLSTYFFTRDGVVRAVDDVSFSVRAGETLAVVGESGCGKSVTSLSIMGLLQTPPARIVSGHIKLQGRDLLDLPEAEMRKVRGNEISMIFQEPMTSLNPVLTIGRQIGETLVLHEGLSEKEAESRAVDLLRLVNIPEAERRVREYPHQLSGGMRQRVMIAMALACKPKLLVADEPTTALDVTIQAQILELMSDLKQKTGSAIIFITHDLGVVAEMAERVVVMYAGKKVEEAPVVDLFERPRHPYTEGLLASVLKLGSSSGEGEERRLNEIPGTVPSLKDEIVGCPFAPRCSYATDYCRANAPVLEEKAPEHFAACFHSDQLVEQEGRE</sequence>
<dbReference type="PROSITE" id="PS00211">
    <property type="entry name" value="ABC_TRANSPORTER_1"/>
    <property type="match status" value="1"/>
</dbReference>
<dbReference type="RefSeq" id="WP_382422606.1">
    <property type="nucleotide sequence ID" value="NZ_JBHSCW010000006.1"/>
</dbReference>
<dbReference type="Gene3D" id="3.40.50.300">
    <property type="entry name" value="P-loop containing nucleotide triphosphate hydrolases"/>
    <property type="match status" value="1"/>
</dbReference>
<protein>
    <submittedName>
        <fullName evidence="9">ABC transporter ATP-binding protein</fullName>
    </submittedName>
</protein>
<keyword evidence="3" id="KW-0813">Transport</keyword>
<dbReference type="NCBIfam" id="TIGR01727">
    <property type="entry name" value="oligo_HPY"/>
    <property type="match status" value="1"/>
</dbReference>
<keyword evidence="7" id="KW-0472">Membrane</keyword>
<evidence type="ECO:0000256" key="4">
    <source>
        <dbReference type="ARBA" id="ARBA00022475"/>
    </source>
</evidence>
<evidence type="ECO:0000256" key="6">
    <source>
        <dbReference type="ARBA" id="ARBA00022840"/>
    </source>
</evidence>
<dbReference type="InterPro" id="IPR003439">
    <property type="entry name" value="ABC_transporter-like_ATP-bd"/>
</dbReference>
<dbReference type="PROSITE" id="PS50893">
    <property type="entry name" value="ABC_TRANSPORTER_2"/>
    <property type="match status" value="1"/>
</dbReference>
<dbReference type="InterPro" id="IPR003593">
    <property type="entry name" value="AAA+_ATPase"/>
</dbReference>
<dbReference type="InterPro" id="IPR013563">
    <property type="entry name" value="Oligopep_ABC_C"/>
</dbReference>
<evidence type="ECO:0000256" key="1">
    <source>
        <dbReference type="ARBA" id="ARBA00004417"/>
    </source>
</evidence>
<dbReference type="Pfam" id="PF08352">
    <property type="entry name" value="oligo_HPY"/>
    <property type="match status" value="1"/>
</dbReference>
<dbReference type="SUPFAM" id="SSF52540">
    <property type="entry name" value="P-loop containing nucleoside triphosphate hydrolases"/>
    <property type="match status" value="1"/>
</dbReference>
<reference evidence="10" key="1">
    <citation type="journal article" date="2019" name="Int. J. Syst. Evol. Microbiol.">
        <title>The Global Catalogue of Microorganisms (GCM) 10K type strain sequencing project: providing services to taxonomists for standard genome sequencing and annotation.</title>
        <authorList>
            <consortium name="The Broad Institute Genomics Platform"/>
            <consortium name="The Broad Institute Genome Sequencing Center for Infectious Disease"/>
            <person name="Wu L."/>
            <person name="Ma J."/>
        </authorList>
    </citation>
    <scope>NUCLEOTIDE SEQUENCE [LARGE SCALE GENOMIC DNA]</scope>
    <source>
        <strain evidence="10">CECT 8472</strain>
    </source>
</reference>
<dbReference type="Pfam" id="PF00005">
    <property type="entry name" value="ABC_tran"/>
    <property type="match status" value="1"/>
</dbReference>
<evidence type="ECO:0000256" key="3">
    <source>
        <dbReference type="ARBA" id="ARBA00022448"/>
    </source>
</evidence>
<comment type="similarity">
    <text evidence="2">Belongs to the ABC transporter superfamily.</text>
</comment>
<name>A0ABV8UMW9_9PROT</name>
<dbReference type="CDD" id="cd03257">
    <property type="entry name" value="ABC_NikE_OppD_transporters"/>
    <property type="match status" value="1"/>
</dbReference>
<keyword evidence="10" id="KW-1185">Reference proteome</keyword>
<evidence type="ECO:0000313" key="9">
    <source>
        <dbReference type="EMBL" id="MFC4352260.1"/>
    </source>
</evidence>
<keyword evidence="4" id="KW-1003">Cell membrane</keyword>
<dbReference type="InterPro" id="IPR050388">
    <property type="entry name" value="ABC_Ni/Peptide_Import"/>
</dbReference>
<dbReference type="Proteomes" id="UP001595799">
    <property type="component" value="Unassembled WGS sequence"/>
</dbReference>
<accession>A0ABV8UMW9</accession>
<comment type="caution">
    <text evidence="9">The sequence shown here is derived from an EMBL/GenBank/DDBJ whole genome shotgun (WGS) entry which is preliminary data.</text>
</comment>
<dbReference type="SMART" id="SM00382">
    <property type="entry name" value="AAA"/>
    <property type="match status" value="1"/>
</dbReference>
<evidence type="ECO:0000256" key="2">
    <source>
        <dbReference type="ARBA" id="ARBA00005417"/>
    </source>
</evidence>
<evidence type="ECO:0000256" key="5">
    <source>
        <dbReference type="ARBA" id="ARBA00022741"/>
    </source>
</evidence>
<evidence type="ECO:0000313" key="10">
    <source>
        <dbReference type="Proteomes" id="UP001595799"/>
    </source>
</evidence>
<keyword evidence="6 9" id="KW-0067">ATP-binding</keyword>
<feature type="domain" description="ABC transporter" evidence="8">
    <location>
        <begin position="24"/>
        <end position="275"/>
    </location>
</feature>
<gene>
    <name evidence="9" type="ORF">ACFOW6_11985</name>
</gene>
<comment type="subcellular location">
    <subcellularLocation>
        <location evidence="1">Cell inner membrane</location>
        <topology evidence="1">Peripheral membrane protein</topology>
    </subcellularLocation>
</comment>
<dbReference type="InterPro" id="IPR027417">
    <property type="entry name" value="P-loop_NTPase"/>
</dbReference>
<dbReference type="EMBL" id="JBHSCW010000006">
    <property type="protein sequence ID" value="MFC4352260.1"/>
    <property type="molecule type" value="Genomic_DNA"/>
</dbReference>